<evidence type="ECO:0000313" key="1">
    <source>
        <dbReference type="EMBL" id="AKJ95205.1"/>
    </source>
</evidence>
<accession>A0A0G3G1Z5</accession>
<organism evidence="1 2">
    <name type="scientific">Thioalkalivibrio versutus</name>
    <dbReference type="NCBI Taxonomy" id="106634"/>
    <lineage>
        <taxon>Bacteria</taxon>
        <taxon>Pseudomonadati</taxon>
        <taxon>Pseudomonadota</taxon>
        <taxon>Gammaproteobacteria</taxon>
        <taxon>Chromatiales</taxon>
        <taxon>Ectothiorhodospiraceae</taxon>
        <taxon>Thioalkalivibrio</taxon>
    </lineage>
</organism>
<keyword evidence="2" id="KW-1185">Reference proteome</keyword>
<dbReference type="STRING" id="106634.TVD_07440"/>
<dbReference type="PATRIC" id="fig|106634.4.peg.1517"/>
<dbReference type="OrthoDB" id="5624396at2"/>
<reference evidence="1 2" key="1">
    <citation type="submission" date="2015-04" db="EMBL/GenBank/DDBJ databases">
        <title>Complete Sequence for the Genome of the Thioalkalivibrio versutus D301.</title>
        <authorList>
            <person name="Mu T."/>
            <person name="Zhou J."/>
            <person name="Xu X."/>
        </authorList>
    </citation>
    <scope>NUCLEOTIDE SEQUENCE [LARGE SCALE GENOMIC DNA]</scope>
    <source>
        <strain evidence="1 2">D301</strain>
    </source>
</reference>
<dbReference type="KEGG" id="tvr:TVD_07440"/>
<proteinExistence type="predicted"/>
<dbReference type="SUPFAM" id="SSF50022">
    <property type="entry name" value="ISP domain"/>
    <property type="match status" value="1"/>
</dbReference>
<dbReference type="GO" id="GO:0051537">
    <property type="term" value="F:2 iron, 2 sulfur cluster binding"/>
    <property type="evidence" value="ECO:0007669"/>
    <property type="project" value="InterPro"/>
</dbReference>
<dbReference type="AlphaFoldDB" id="A0A0G3G1Z5"/>
<sequence>MHATNDSLTRVRIRALIKLMVLGAALLLVGVMLRYAFSGPGDTRGETLRVDLAEIAPGEALRVIHGSRHVLVVHRDAAWQAALAGDDELVDPEARRGQQPDGLDRPLRSFRPEWLVVIGESADLGCELDLVHPDEADGWSGGFVDRCRGGRYDGAGRVYADQSARRNLPIPDYRFAGDDQLILGRP</sequence>
<dbReference type="InterPro" id="IPR036922">
    <property type="entry name" value="Rieske_2Fe-2S_sf"/>
</dbReference>
<dbReference type="EMBL" id="CP011367">
    <property type="protein sequence ID" value="AKJ95205.1"/>
    <property type="molecule type" value="Genomic_DNA"/>
</dbReference>
<dbReference type="RefSeq" id="WP_018169891.1">
    <property type="nucleotide sequence ID" value="NZ_CP011367.1"/>
</dbReference>
<gene>
    <name evidence="1" type="ORF">TVD_07440</name>
</gene>
<dbReference type="Proteomes" id="UP000064201">
    <property type="component" value="Chromosome"/>
</dbReference>
<protein>
    <submittedName>
        <fullName evidence="1">Ubiquinol-cytochrome C reductase, iron-sulfur subunit</fullName>
    </submittedName>
</protein>
<dbReference type="Gene3D" id="2.102.10.10">
    <property type="entry name" value="Rieske [2Fe-2S] iron-sulphur domain"/>
    <property type="match status" value="1"/>
</dbReference>
<name>A0A0G3G1Z5_9GAMM</name>
<evidence type="ECO:0000313" key="2">
    <source>
        <dbReference type="Proteomes" id="UP000064201"/>
    </source>
</evidence>